<keyword evidence="4" id="KW-0479">Metal-binding</keyword>
<accession>A0A844FIZ0</accession>
<dbReference type="AlphaFoldDB" id="A0A844FIZ0"/>
<dbReference type="SFLD" id="SFLDG01086">
    <property type="entry name" value="elongater_protein-like"/>
    <property type="match status" value="1"/>
</dbReference>
<dbReference type="InterPro" id="IPR007197">
    <property type="entry name" value="rSAM"/>
</dbReference>
<dbReference type="GO" id="GO:0002926">
    <property type="term" value="P:tRNA wobble base 5-methoxycarbonylmethyl-2-thiouridinylation"/>
    <property type="evidence" value="ECO:0007669"/>
    <property type="project" value="TreeGrafter"/>
</dbReference>
<dbReference type="InterPro" id="IPR039661">
    <property type="entry name" value="ELP3"/>
</dbReference>
<dbReference type="PROSITE" id="PS51918">
    <property type="entry name" value="RADICAL_SAM"/>
    <property type="match status" value="1"/>
</dbReference>
<reference evidence="9 10" key="1">
    <citation type="submission" date="2019-08" db="EMBL/GenBank/DDBJ databases">
        <title>In-depth cultivation of the pig gut microbiome towards novel bacterial diversity and tailored functional studies.</title>
        <authorList>
            <person name="Wylensek D."/>
            <person name="Hitch T.C.A."/>
            <person name="Clavel T."/>
        </authorList>
    </citation>
    <scope>NUCLEOTIDE SEQUENCE [LARGE SCALE GENOMIC DNA]</scope>
    <source>
        <strain evidence="9 10">Med78-601-WT-4W-RMD-3</strain>
    </source>
</reference>
<sequence length="364" mass="41852">MNKKYYIIPIFVPHLGCPHDCVFCNQRRITGLSTDMTREKADNIIKEHLKTIPSYNKGLEIAFYGGSFTAISVDMQRELLGVAYYYKKQGIVDRIRLSTRPDYIDERELLLLKEYGVDIIELGVQSLDEEVLFLSGRGHKSEDVYKSSNLIKQFGFQLGLQMMIGLPGDTKEKSLYTAKEIIKMNPICTRIYPTLVVKETFLENMYLNNKYEPLLLQDAVDISTDLLMLFQYNKINVIRVGLQPTDNITLGKDVIAGPFHSAFRQLVESNIYKMVLNEYFSEKDLKDKNELTISINPKEISNLVGQNSVNTKWIKNNFGISKVRIHGENIPSGIFYIKTREFCDKIKKDEIIEKYLIGNKLIGN</sequence>
<evidence type="ECO:0000313" key="9">
    <source>
        <dbReference type="EMBL" id="MSS43886.1"/>
    </source>
</evidence>
<keyword evidence="11" id="KW-1185">Reference proteome</keyword>
<dbReference type="Pfam" id="PF16199">
    <property type="entry name" value="Radical_SAM_C"/>
    <property type="match status" value="1"/>
</dbReference>
<evidence type="ECO:0000256" key="4">
    <source>
        <dbReference type="ARBA" id="ARBA00022723"/>
    </source>
</evidence>
<gene>
    <name evidence="9" type="ORF">FYJ27_09130</name>
    <name evidence="8" type="ORF">L0P62_00750</name>
</gene>
<evidence type="ECO:0000259" key="7">
    <source>
        <dbReference type="PROSITE" id="PS51918"/>
    </source>
</evidence>
<proteinExistence type="predicted"/>
<dbReference type="EMBL" id="VULR01000012">
    <property type="protein sequence ID" value="MSS43886.1"/>
    <property type="molecule type" value="Genomic_DNA"/>
</dbReference>
<reference evidence="8" key="2">
    <citation type="submission" date="2022-01" db="EMBL/GenBank/DDBJ databases">
        <title>Collection of gut derived symbiotic bacterial strains cultured from healthy donors.</title>
        <authorList>
            <person name="Lin H."/>
            <person name="Kohout C."/>
            <person name="Waligurski E."/>
            <person name="Pamer E.G."/>
        </authorList>
    </citation>
    <scope>NUCLEOTIDE SEQUENCE</scope>
    <source>
        <strain evidence="8">MSK.14.39</strain>
    </source>
</reference>
<protein>
    <submittedName>
        <fullName evidence="9">Radical SAM protein</fullName>
    </submittedName>
</protein>
<evidence type="ECO:0000313" key="10">
    <source>
        <dbReference type="Proteomes" id="UP000462760"/>
    </source>
</evidence>
<dbReference type="Gene3D" id="3.80.30.20">
    <property type="entry name" value="tm_1862 like domain"/>
    <property type="match status" value="1"/>
</dbReference>
<dbReference type="EMBL" id="JAKNID010000002">
    <property type="protein sequence ID" value="MCG4563967.1"/>
    <property type="molecule type" value="Genomic_DNA"/>
</dbReference>
<feature type="domain" description="Radical SAM core" evidence="7">
    <location>
        <begin position="1"/>
        <end position="239"/>
    </location>
</feature>
<dbReference type="RefSeq" id="WP_154484563.1">
    <property type="nucleotide sequence ID" value="NZ_JAHLOA010000004.1"/>
</dbReference>
<dbReference type="CDD" id="cd01335">
    <property type="entry name" value="Radical_SAM"/>
    <property type="match status" value="1"/>
</dbReference>
<dbReference type="InterPro" id="IPR006638">
    <property type="entry name" value="Elp3/MiaA/NifB-like_rSAM"/>
</dbReference>
<dbReference type="InterPro" id="IPR032432">
    <property type="entry name" value="Radical_SAM_C"/>
</dbReference>
<evidence type="ECO:0000313" key="11">
    <source>
        <dbReference type="Proteomes" id="UP001108123"/>
    </source>
</evidence>
<dbReference type="GO" id="GO:0051539">
    <property type="term" value="F:4 iron, 4 sulfur cluster binding"/>
    <property type="evidence" value="ECO:0007669"/>
    <property type="project" value="UniProtKB-KW"/>
</dbReference>
<keyword evidence="5" id="KW-0408">Iron</keyword>
<evidence type="ECO:0000256" key="1">
    <source>
        <dbReference type="ARBA" id="ARBA00001966"/>
    </source>
</evidence>
<dbReference type="PANTHER" id="PTHR11135:SF0">
    <property type="entry name" value="ELONGATOR COMPLEX PROTEIN 3"/>
    <property type="match status" value="1"/>
</dbReference>
<dbReference type="Proteomes" id="UP000462760">
    <property type="component" value="Unassembled WGS sequence"/>
</dbReference>
<dbReference type="GO" id="GO:0005737">
    <property type="term" value="C:cytoplasm"/>
    <property type="evidence" value="ECO:0007669"/>
    <property type="project" value="TreeGrafter"/>
</dbReference>
<dbReference type="SFLD" id="SFLDS00029">
    <property type="entry name" value="Radical_SAM"/>
    <property type="match status" value="1"/>
</dbReference>
<dbReference type="InterPro" id="IPR023404">
    <property type="entry name" value="rSAM_horseshoe"/>
</dbReference>
<evidence type="ECO:0000256" key="3">
    <source>
        <dbReference type="ARBA" id="ARBA00022691"/>
    </source>
</evidence>
<comment type="caution">
    <text evidence="9">The sequence shown here is derived from an EMBL/GenBank/DDBJ whole genome shotgun (WGS) entry which is preliminary data.</text>
</comment>
<dbReference type="Pfam" id="PF04055">
    <property type="entry name" value="Radical_SAM"/>
    <property type="match status" value="1"/>
</dbReference>
<dbReference type="SUPFAM" id="SSF102114">
    <property type="entry name" value="Radical SAM enzymes"/>
    <property type="match status" value="1"/>
</dbReference>
<dbReference type="PANTHER" id="PTHR11135">
    <property type="entry name" value="HISTONE ACETYLTRANSFERASE-RELATED"/>
    <property type="match status" value="1"/>
</dbReference>
<dbReference type="GO" id="GO:0046872">
    <property type="term" value="F:metal ion binding"/>
    <property type="evidence" value="ECO:0007669"/>
    <property type="project" value="UniProtKB-KW"/>
</dbReference>
<evidence type="ECO:0000256" key="5">
    <source>
        <dbReference type="ARBA" id="ARBA00023004"/>
    </source>
</evidence>
<keyword evidence="3" id="KW-0949">S-adenosyl-L-methionine</keyword>
<dbReference type="OrthoDB" id="9815044at2"/>
<evidence type="ECO:0000256" key="2">
    <source>
        <dbReference type="ARBA" id="ARBA00022485"/>
    </source>
</evidence>
<dbReference type="InterPro" id="IPR058240">
    <property type="entry name" value="rSAM_sf"/>
</dbReference>
<dbReference type="GO" id="GO:0003824">
    <property type="term" value="F:catalytic activity"/>
    <property type="evidence" value="ECO:0007669"/>
    <property type="project" value="InterPro"/>
</dbReference>
<evidence type="ECO:0000313" key="8">
    <source>
        <dbReference type="EMBL" id="MCG4563967.1"/>
    </source>
</evidence>
<dbReference type="Proteomes" id="UP001108123">
    <property type="component" value="Unassembled WGS sequence"/>
</dbReference>
<comment type="cofactor">
    <cofactor evidence="1">
        <name>[4Fe-4S] cluster</name>
        <dbReference type="ChEBI" id="CHEBI:49883"/>
    </cofactor>
</comment>
<name>A0A844FIZ0_9FIRM</name>
<keyword evidence="6" id="KW-0411">Iron-sulfur</keyword>
<evidence type="ECO:0000256" key="6">
    <source>
        <dbReference type="ARBA" id="ARBA00023014"/>
    </source>
</evidence>
<dbReference type="SFLD" id="SFLDG01082">
    <property type="entry name" value="B12-binding_domain_containing"/>
    <property type="match status" value="1"/>
</dbReference>
<keyword evidence="2" id="KW-0004">4Fe-4S</keyword>
<dbReference type="SMART" id="SM00729">
    <property type="entry name" value="Elp3"/>
    <property type="match status" value="1"/>
</dbReference>
<organism evidence="9 10">
    <name type="scientific">Anaerosalibacter bizertensis</name>
    <dbReference type="NCBI Taxonomy" id="932217"/>
    <lineage>
        <taxon>Bacteria</taxon>
        <taxon>Bacillati</taxon>
        <taxon>Bacillota</taxon>
        <taxon>Tissierellia</taxon>
        <taxon>Tissierellales</taxon>
        <taxon>Sporanaerobacteraceae</taxon>
        <taxon>Anaerosalibacter</taxon>
    </lineage>
</organism>